<dbReference type="InterPro" id="IPR001254">
    <property type="entry name" value="Trypsin_dom"/>
</dbReference>
<organism evidence="14 15">
    <name type="scientific">Zophobas morio</name>
    <dbReference type="NCBI Taxonomy" id="2755281"/>
    <lineage>
        <taxon>Eukaryota</taxon>
        <taxon>Metazoa</taxon>
        <taxon>Ecdysozoa</taxon>
        <taxon>Arthropoda</taxon>
        <taxon>Hexapoda</taxon>
        <taxon>Insecta</taxon>
        <taxon>Pterygota</taxon>
        <taxon>Neoptera</taxon>
        <taxon>Endopterygota</taxon>
        <taxon>Coleoptera</taxon>
        <taxon>Polyphaga</taxon>
        <taxon>Cucujiformia</taxon>
        <taxon>Tenebrionidae</taxon>
        <taxon>Zophobas</taxon>
    </lineage>
</organism>
<dbReference type="InterPro" id="IPR043504">
    <property type="entry name" value="Peptidase_S1_PA_chymotrypsin"/>
</dbReference>
<dbReference type="InterPro" id="IPR018114">
    <property type="entry name" value="TRYPSIN_HIS"/>
</dbReference>
<evidence type="ECO:0000256" key="8">
    <source>
        <dbReference type="ARBA" id="ARBA00023157"/>
    </source>
</evidence>
<accession>A0AA38IG19</accession>
<evidence type="ECO:0000256" key="2">
    <source>
        <dbReference type="ARBA" id="ARBA00022525"/>
    </source>
</evidence>
<dbReference type="CDD" id="cd00190">
    <property type="entry name" value="Tryp_SPc"/>
    <property type="match status" value="1"/>
</dbReference>
<dbReference type="PRINTS" id="PR00722">
    <property type="entry name" value="CHYMOTRYPSIN"/>
</dbReference>
<evidence type="ECO:0000256" key="7">
    <source>
        <dbReference type="ARBA" id="ARBA00023145"/>
    </source>
</evidence>
<feature type="region of interest" description="Disordered" evidence="11">
    <location>
        <begin position="47"/>
        <end position="73"/>
    </location>
</feature>
<dbReference type="SUPFAM" id="SSF50494">
    <property type="entry name" value="Trypsin-like serine proteases"/>
    <property type="match status" value="1"/>
</dbReference>
<feature type="compositionally biased region" description="Polar residues" evidence="11">
    <location>
        <begin position="47"/>
        <end position="60"/>
    </location>
</feature>
<comment type="subcellular location">
    <subcellularLocation>
        <location evidence="1">Secreted</location>
    </subcellularLocation>
</comment>
<keyword evidence="5 10" id="KW-0378">Hydrolase</keyword>
<dbReference type="GO" id="GO:0005576">
    <property type="term" value="C:extracellular region"/>
    <property type="evidence" value="ECO:0007669"/>
    <property type="project" value="UniProtKB-SubCell"/>
</dbReference>
<dbReference type="PANTHER" id="PTHR24256">
    <property type="entry name" value="TRYPTASE-RELATED"/>
    <property type="match status" value="1"/>
</dbReference>
<keyword evidence="2" id="KW-0964">Secreted</keyword>
<dbReference type="InterPro" id="IPR009003">
    <property type="entry name" value="Peptidase_S1_PA"/>
</dbReference>
<keyword evidence="3 10" id="KW-0645">Protease</keyword>
<reference evidence="14" key="1">
    <citation type="journal article" date="2023" name="G3 (Bethesda)">
        <title>Whole genome assemblies of Zophobas morio and Tenebrio molitor.</title>
        <authorList>
            <person name="Kaur S."/>
            <person name="Stinson S.A."/>
            <person name="diCenzo G.C."/>
        </authorList>
    </citation>
    <scope>NUCLEOTIDE SEQUENCE</scope>
    <source>
        <strain evidence="14">QUZm001</strain>
    </source>
</reference>
<evidence type="ECO:0000256" key="4">
    <source>
        <dbReference type="ARBA" id="ARBA00022729"/>
    </source>
</evidence>
<sequence length="349" mass="39286">MRLWKRNFLIYVVFNFWFIVEAERNVTQNVTEMLPVTTANPLRNLTSSLEDMSTGQPRNGTTDEIREQKNPFPKSCGRQNLTIRSRILGGKEATLGEFPWLARLIHKNNAGNRIFGCTGFLISSKFVLTAAHCLLSENNQFLGPVFEVHLGEHNTKTKIDCNAKNTTCADKVQILRVNEIIPHPSYSMTSKHHHHDIGLIYLKKGVKLTSYVSPICLIDKLEFEPFEYWLSGWGSTETENVSPVKMKVSVPPYPHHNCTKKYGQLHVKVIDKQLCAGGKKNKDSCAGDSGGPLMLVVNGTHWFAAGVVSYGMGCGRQDWPAIYTNITSYSGWIKSTMLKCQNENIKVKH</sequence>
<evidence type="ECO:0000256" key="10">
    <source>
        <dbReference type="RuleBase" id="RU363034"/>
    </source>
</evidence>
<feature type="domain" description="Peptidase S1" evidence="13">
    <location>
        <begin position="87"/>
        <end position="338"/>
    </location>
</feature>
<dbReference type="PROSITE" id="PS50240">
    <property type="entry name" value="TRYPSIN_DOM"/>
    <property type="match status" value="1"/>
</dbReference>
<dbReference type="SMART" id="SM00020">
    <property type="entry name" value="Tryp_SPc"/>
    <property type="match status" value="1"/>
</dbReference>
<dbReference type="InterPro" id="IPR051487">
    <property type="entry name" value="Ser/Thr_Proteases_Immune/Dev"/>
</dbReference>
<evidence type="ECO:0000313" key="15">
    <source>
        <dbReference type="Proteomes" id="UP001168821"/>
    </source>
</evidence>
<dbReference type="Proteomes" id="UP001168821">
    <property type="component" value="Unassembled WGS sequence"/>
</dbReference>
<evidence type="ECO:0000259" key="13">
    <source>
        <dbReference type="PROSITE" id="PS50240"/>
    </source>
</evidence>
<proteinExistence type="inferred from homology"/>
<dbReference type="AlphaFoldDB" id="A0AA38IG19"/>
<protein>
    <recommendedName>
        <fullName evidence="13">Peptidase S1 domain-containing protein</fullName>
    </recommendedName>
</protein>
<keyword evidence="7" id="KW-0865">Zymogen</keyword>
<keyword evidence="6 10" id="KW-0720">Serine protease</keyword>
<gene>
    <name evidence="14" type="ORF">Zmor_013737</name>
</gene>
<feature type="signal peptide" evidence="12">
    <location>
        <begin position="1"/>
        <end position="22"/>
    </location>
</feature>
<comment type="similarity">
    <text evidence="9">Belongs to the peptidase S1 family. CLIP subfamily.</text>
</comment>
<keyword evidence="15" id="KW-1185">Reference proteome</keyword>
<feature type="chain" id="PRO_5041356657" description="Peptidase S1 domain-containing protein" evidence="12">
    <location>
        <begin position="23"/>
        <end position="349"/>
    </location>
</feature>
<dbReference type="Gene3D" id="2.40.10.10">
    <property type="entry name" value="Trypsin-like serine proteases"/>
    <property type="match status" value="2"/>
</dbReference>
<dbReference type="EMBL" id="JALNTZ010000004">
    <property type="protein sequence ID" value="KAJ3654558.1"/>
    <property type="molecule type" value="Genomic_DNA"/>
</dbReference>
<evidence type="ECO:0000256" key="6">
    <source>
        <dbReference type="ARBA" id="ARBA00022825"/>
    </source>
</evidence>
<evidence type="ECO:0000313" key="14">
    <source>
        <dbReference type="EMBL" id="KAJ3654558.1"/>
    </source>
</evidence>
<dbReference type="InterPro" id="IPR001314">
    <property type="entry name" value="Peptidase_S1A"/>
</dbReference>
<dbReference type="GO" id="GO:0004252">
    <property type="term" value="F:serine-type endopeptidase activity"/>
    <property type="evidence" value="ECO:0007669"/>
    <property type="project" value="InterPro"/>
</dbReference>
<comment type="caution">
    <text evidence="14">The sequence shown here is derived from an EMBL/GenBank/DDBJ whole genome shotgun (WGS) entry which is preliminary data.</text>
</comment>
<dbReference type="PROSITE" id="PS00134">
    <property type="entry name" value="TRYPSIN_HIS"/>
    <property type="match status" value="1"/>
</dbReference>
<dbReference type="FunFam" id="2.40.10.10:FF:000146">
    <property type="entry name" value="Serine protease 53"/>
    <property type="match status" value="1"/>
</dbReference>
<evidence type="ECO:0000256" key="9">
    <source>
        <dbReference type="ARBA" id="ARBA00024195"/>
    </source>
</evidence>
<name>A0AA38IG19_9CUCU</name>
<keyword evidence="4 12" id="KW-0732">Signal</keyword>
<dbReference type="Pfam" id="PF00089">
    <property type="entry name" value="Trypsin"/>
    <property type="match status" value="1"/>
</dbReference>
<keyword evidence="8" id="KW-1015">Disulfide bond</keyword>
<evidence type="ECO:0000256" key="1">
    <source>
        <dbReference type="ARBA" id="ARBA00004613"/>
    </source>
</evidence>
<evidence type="ECO:0000256" key="5">
    <source>
        <dbReference type="ARBA" id="ARBA00022801"/>
    </source>
</evidence>
<dbReference type="InterPro" id="IPR033116">
    <property type="entry name" value="TRYPSIN_SER"/>
</dbReference>
<evidence type="ECO:0000256" key="12">
    <source>
        <dbReference type="SAM" id="SignalP"/>
    </source>
</evidence>
<evidence type="ECO:0000256" key="3">
    <source>
        <dbReference type="ARBA" id="ARBA00022670"/>
    </source>
</evidence>
<dbReference type="GO" id="GO:0006508">
    <property type="term" value="P:proteolysis"/>
    <property type="evidence" value="ECO:0007669"/>
    <property type="project" value="UniProtKB-KW"/>
</dbReference>
<evidence type="ECO:0000256" key="11">
    <source>
        <dbReference type="SAM" id="MobiDB-lite"/>
    </source>
</evidence>
<dbReference type="PROSITE" id="PS00135">
    <property type="entry name" value="TRYPSIN_SER"/>
    <property type="match status" value="1"/>
</dbReference>